<keyword evidence="2" id="KW-1185">Reference proteome</keyword>
<gene>
    <name evidence="1" type="ORF">RDI58_024665</name>
</gene>
<sequence>MEPFRDPSELEQYKRKLGYQNALFNRNGKIWVFWEDDYEGQIVSDMDQHLTLKLIRYNTTVLVSAVYAKCSNEERIDLWEELEHIAEDSDKP</sequence>
<dbReference type="Proteomes" id="UP001371456">
    <property type="component" value="Unassembled WGS sequence"/>
</dbReference>
<dbReference type="EMBL" id="JBANQN010000010">
    <property type="protein sequence ID" value="KAK6777947.1"/>
    <property type="molecule type" value="Genomic_DNA"/>
</dbReference>
<protein>
    <submittedName>
        <fullName evidence="1">Uncharacterized protein</fullName>
    </submittedName>
</protein>
<comment type="caution">
    <text evidence="1">The sequence shown here is derived from an EMBL/GenBank/DDBJ whole genome shotgun (WGS) entry which is preliminary data.</text>
</comment>
<dbReference type="AlphaFoldDB" id="A0AAN8T3K6"/>
<name>A0AAN8T3K6_SOLBU</name>
<organism evidence="1 2">
    <name type="scientific">Solanum bulbocastanum</name>
    <name type="common">Wild potato</name>
    <dbReference type="NCBI Taxonomy" id="147425"/>
    <lineage>
        <taxon>Eukaryota</taxon>
        <taxon>Viridiplantae</taxon>
        <taxon>Streptophyta</taxon>
        <taxon>Embryophyta</taxon>
        <taxon>Tracheophyta</taxon>
        <taxon>Spermatophyta</taxon>
        <taxon>Magnoliopsida</taxon>
        <taxon>eudicotyledons</taxon>
        <taxon>Gunneridae</taxon>
        <taxon>Pentapetalae</taxon>
        <taxon>asterids</taxon>
        <taxon>lamiids</taxon>
        <taxon>Solanales</taxon>
        <taxon>Solanaceae</taxon>
        <taxon>Solanoideae</taxon>
        <taxon>Solaneae</taxon>
        <taxon>Solanum</taxon>
    </lineage>
</organism>
<reference evidence="1 2" key="1">
    <citation type="submission" date="2024-02" db="EMBL/GenBank/DDBJ databases">
        <title>de novo genome assembly of Solanum bulbocastanum strain 11H21.</title>
        <authorList>
            <person name="Hosaka A.J."/>
        </authorList>
    </citation>
    <scope>NUCLEOTIDE SEQUENCE [LARGE SCALE GENOMIC DNA]</scope>
    <source>
        <tissue evidence="1">Young leaves</tissue>
    </source>
</reference>
<evidence type="ECO:0000313" key="1">
    <source>
        <dbReference type="EMBL" id="KAK6777947.1"/>
    </source>
</evidence>
<evidence type="ECO:0000313" key="2">
    <source>
        <dbReference type="Proteomes" id="UP001371456"/>
    </source>
</evidence>
<proteinExistence type="predicted"/>
<accession>A0AAN8T3K6</accession>